<proteinExistence type="predicted"/>
<organism evidence="1 2">
    <name type="scientific">Streptomyces sudanensis</name>
    <dbReference type="NCBI Taxonomy" id="436397"/>
    <lineage>
        <taxon>Bacteria</taxon>
        <taxon>Bacillati</taxon>
        <taxon>Actinomycetota</taxon>
        <taxon>Actinomycetes</taxon>
        <taxon>Kitasatosporales</taxon>
        <taxon>Streptomycetaceae</taxon>
        <taxon>Streptomyces</taxon>
    </lineage>
</organism>
<dbReference type="EMBL" id="CP095474">
    <property type="protein sequence ID" value="URN16056.1"/>
    <property type="molecule type" value="Genomic_DNA"/>
</dbReference>
<keyword evidence="2" id="KW-1185">Reference proteome</keyword>
<dbReference type="RefSeq" id="WP_275563540.1">
    <property type="nucleotide sequence ID" value="NZ_CP095474.1"/>
</dbReference>
<evidence type="ECO:0000313" key="2">
    <source>
        <dbReference type="Proteomes" id="UP001056383"/>
    </source>
</evidence>
<reference evidence="1" key="1">
    <citation type="submission" date="2022-04" db="EMBL/GenBank/DDBJ databases">
        <title>Systematic whole-genome sequencing reveals an unexpected diversity among actinomycetoma pathogens and provides insights into their antibacterial susceptibilities.</title>
        <authorList>
            <person name="Watson A.K."/>
            <person name="Kepplinger B."/>
            <person name="Bakhiet S.M."/>
            <person name="Mhmoud N.A."/>
            <person name="Chapman J."/>
            <person name="Allenby N."/>
            <person name="Mickiewicz K."/>
            <person name="Goodfellow M."/>
            <person name="Fahal A.H."/>
            <person name="Errington J."/>
        </authorList>
    </citation>
    <scope>NUCLEOTIDE SEQUENCE</scope>
    <source>
        <strain evidence="1">SD 504</strain>
    </source>
</reference>
<dbReference type="Proteomes" id="UP001056383">
    <property type="component" value="Chromosome"/>
</dbReference>
<protein>
    <submittedName>
        <fullName evidence="1">Uncharacterized protein</fullName>
    </submittedName>
</protein>
<accession>A0ABY4TAR2</accession>
<gene>
    <name evidence="1" type="ORF">MW084_08950</name>
</gene>
<name>A0ABY4TAR2_9ACTN</name>
<evidence type="ECO:0000313" key="1">
    <source>
        <dbReference type="EMBL" id="URN16056.1"/>
    </source>
</evidence>
<sequence length="191" mass="20689">MQVLFLALGASRRRAVVEESAAVVAAGGRAVVLTGQKQPWAAEKLARGVRLTTLDELEARHLPQRLERAVLYQAPRRVVGAVGRGPLNAKAKKALKAYEKRVAGRVHRRVFAPLHRRVWPTATARMVLRRCFGPQGGPDLVVVADALSTRTAAELMDAWESEGLGTPRLAYSVDSVVPPIVARTTPPPAAR</sequence>